<name>A0A418V424_RHOPL</name>
<dbReference type="Gene3D" id="2.60.120.40">
    <property type="match status" value="1"/>
</dbReference>
<sequence>MTSSPHLGMPLIAASQAQKHVTHNQAIIVLDSVVQLSVKDSIHAAPPASPAEGDRYKVASGATGAWAGWDLNIALFTDGAWSKIVPQNGWLCFDEASGAFTVKTAAGWIDLSASSGFLTMLAAGTVKKLGINAAADTTNRLTLKSDAALFTHDDVTPGTGHLRLTLNKSAAARDACFVFQDGYSTRALFGLLGDDNFTVKVSPDGSTFRTALTVDRSTGRVTCEAHAKFSAWCNFGQNYAAGAWQELYANNTRHNDKAAFASVGNVGIFTAPIAGYFMFGLGATFETPGSIPTKMQIGLSVNNAAPTPDTVTSTGDAAITSGKTSCATTACLKLAAGDTVRGKILFTGNTGRVLADENYFWGAQLP</sequence>
<dbReference type="SUPFAM" id="SSF49842">
    <property type="entry name" value="TNF-like"/>
    <property type="match status" value="1"/>
</dbReference>
<evidence type="ECO:0000313" key="1">
    <source>
        <dbReference type="EMBL" id="RJF70861.1"/>
    </source>
</evidence>
<protein>
    <submittedName>
        <fullName evidence="1">DUF2793 domain-containing protein</fullName>
    </submittedName>
</protein>
<comment type="caution">
    <text evidence="1">The sequence shown here is derived from an EMBL/GenBank/DDBJ whole genome shotgun (WGS) entry which is preliminary data.</text>
</comment>
<dbReference type="InterPro" id="IPR008983">
    <property type="entry name" value="Tumour_necrosis_fac-like_dom"/>
</dbReference>
<reference evidence="1 2" key="1">
    <citation type="submission" date="2018-09" db="EMBL/GenBank/DDBJ databases">
        <title>Draft genome sequence of Rhodopseudomonas palustris 2.1.18.</title>
        <authorList>
            <person name="Robertson S.L."/>
            <person name="Meyer T.E."/>
            <person name="Kyndt J.A."/>
        </authorList>
    </citation>
    <scope>NUCLEOTIDE SEQUENCE [LARGE SCALE GENOMIC DNA]</scope>
    <source>
        <strain evidence="1 2">2.1.18</strain>
    </source>
</reference>
<dbReference type="EMBL" id="QYYD01000014">
    <property type="protein sequence ID" value="RJF70861.1"/>
    <property type="molecule type" value="Genomic_DNA"/>
</dbReference>
<dbReference type="RefSeq" id="WP_119857306.1">
    <property type="nucleotide sequence ID" value="NZ_QYYD01000014.1"/>
</dbReference>
<proteinExistence type="predicted"/>
<evidence type="ECO:0000313" key="2">
    <source>
        <dbReference type="Proteomes" id="UP000285523"/>
    </source>
</evidence>
<accession>A0A418V424</accession>
<dbReference type="InterPro" id="IPR021251">
    <property type="entry name" value="DUF2793"/>
</dbReference>
<gene>
    <name evidence="1" type="ORF">D4Q52_14620</name>
</gene>
<dbReference type="AlphaFoldDB" id="A0A418V424"/>
<dbReference type="Pfam" id="PF10983">
    <property type="entry name" value="DUF2793"/>
    <property type="match status" value="1"/>
</dbReference>
<dbReference type="Proteomes" id="UP000285523">
    <property type="component" value="Unassembled WGS sequence"/>
</dbReference>
<dbReference type="OrthoDB" id="564699at2"/>
<organism evidence="1 2">
    <name type="scientific">Rhodopseudomonas palustris</name>
    <dbReference type="NCBI Taxonomy" id="1076"/>
    <lineage>
        <taxon>Bacteria</taxon>
        <taxon>Pseudomonadati</taxon>
        <taxon>Pseudomonadota</taxon>
        <taxon>Alphaproteobacteria</taxon>
        <taxon>Hyphomicrobiales</taxon>
        <taxon>Nitrobacteraceae</taxon>
        <taxon>Rhodopseudomonas</taxon>
    </lineage>
</organism>